<feature type="region of interest" description="Disordered" evidence="1">
    <location>
        <begin position="180"/>
        <end position="218"/>
    </location>
</feature>
<organism evidence="2 3">
    <name type="scientific">Endocarpon pusillum</name>
    <dbReference type="NCBI Taxonomy" id="364733"/>
    <lineage>
        <taxon>Eukaryota</taxon>
        <taxon>Fungi</taxon>
        <taxon>Dikarya</taxon>
        <taxon>Ascomycota</taxon>
        <taxon>Pezizomycotina</taxon>
        <taxon>Eurotiomycetes</taxon>
        <taxon>Chaetothyriomycetidae</taxon>
        <taxon>Verrucariales</taxon>
        <taxon>Verrucariaceae</taxon>
        <taxon>Endocarpon</taxon>
    </lineage>
</organism>
<evidence type="ECO:0000313" key="2">
    <source>
        <dbReference type="EMBL" id="KAF7506689.1"/>
    </source>
</evidence>
<accession>A0A8H7AFX7</accession>
<name>A0A8H7AFX7_9EURO</name>
<dbReference type="AlphaFoldDB" id="A0A8H7AFX7"/>
<evidence type="ECO:0000256" key="1">
    <source>
        <dbReference type="SAM" id="MobiDB-lite"/>
    </source>
</evidence>
<sequence>MASLKDILHKSSSYLSTTARLFGVDPWPLEHMPDKKPESLPELLQAVKSLLAYFLRQWAEVEDHLNQATTNSADLQSAKFQHYASGDKSTAAFHEVQKQCERAIGDIDRRVKMMKKHSAMHMEDISVLKDLQAKVVELVVLDAKLASGLGTSNDSSEHAHLTKQTKEMYYSFVSDAVKRQDEMEDDDQSGNEEFVDCPDDEQIAGEEGLKQAMEKLEC</sequence>
<dbReference type="Proteomes" id="UP000606974">
    <property type="component" value="Unassembled WGS sequence"/>
</dbReference>
<gene>
    <name evidence="2" type="ORF">GJ744_011518</name>
</gene>
<feature type="compositionally biased region" description="Basic and acidic residues" evidence="1">
    <location>
        <begin position="207"/>
        <end position="218"/>
    </location>
</feature>
<keyword evidence="3" id="KW-1185">Reference proteome</keyword>
<reference evidence="2" key="1">
    <citation type="submission" date="2020-02" db="EMBL/GenBank/DDBJ databases">
        <authorList>
            <person name="Palmer J.M."/>
        </authorList>
    </citation>
    <scope>NUCLEOTIDE SEQUENCE</scope>
    <source>
        <strain evidence="2">EPUS1.4</strain>
        <tissue evidence="2">Thallus</tissue>
    </source>
</reference>
<comment type="caution">
    <text evidence="2">The sequence shown here is derived from an EMBL/GenBank/DDBJ whole genome shotgun (WGS) entry which is preliminary data.</text>
</comment>
<feature type="compositionally biased region" description="Acidic residues" evidence="1">
    <location>
        <begin position="182"/>
        <end position="204"/>
    </location>
</feature>
<dbReference type="OrthoDB" id="10301257at2759"/>
<evidence type="ECO:0000313" key="3">
    <source>
        <dbReference type="Proteomes" id="UP000606974"/>
    </source>
</evidence>
<proteinExistence type="predicted"/>
<dbReference type="EMBL" id="JAACFV010000082">
    <property type="protein sequence ID" value="KAF7506689.1"/>
    <property type="molecule type" value="Genomic_DNA"/>
</dbReference>
<protein>
    <submittedName>
        <fullName evidence="2">Uncharacterized protein</fullName>
    </submittedName>
</protein>